<evidence type="ECO:0000313" key="2">
    <source>
        <dbReference type="Proteomes" id="UP000537141"/>
    </source>
</evidence>
<accession>A0A7X0NER0</accession>
<reference evidence="1 2" key="1">
    <citation type="submission" date="2020-08" db="EMBL/GenBank/DDBJ databases">
        <title>Genomic Encyclopedia of Type Strains, Phase IV (KMG-IV): sequencing the most valuable type-strain genomes for metagenomic binning, comparative biology and taxonomic classification.</title>
        <authorList>
            <person name="Goeker M."/>
        </authorList>
    </citation>
    <scope>NUCLEOTIDE SEQUENCE [LARGE SCALE GENOMIC DNA]</scope>
    <source>
        <strain evidence="1 2">DSM 26287</strain>
    </source>
</reference>
<dbReference type="AlphaFoldDB" id="A0A7X0NER0"/>
<gene>
    <name evidence="1" type="ORF">HNQ55_000567</name>
</gene>
<protein>
    <recommendedName>
        <fullName evidence="3">STAS/SEC14 domain-containing protein</fullName>
    </recommendedName>
</protein>
<evidence type="ECO:0008006" key="3">
    <source>
        <dbReference type="Google" id="ProtNLM"/>
    </source>
</evidence>
<comment type="caution">
    <text evidence="1">The sequence shown here is derived from an EMBL/GenBank/DDBJ whole genome shotgun (WGS) entry which is preliminary data.</text>
</comment>
<dbReference type="Proteomes" id="UP000537141">
    <property type="component" value="Unassembled WGS sequence"/>
</dbReference>
<name>A0A7X0NER0_9GAMM</name>
<keyword evidence="2" id="KW-1185">Reference proteome</keyword>
<dbReference type="RefSeq" id="WP_184422353.1">
    <property type="nucleotide sequence ID" value="NZ_AP027362.1"/>
</dbReference>
<organism evidence="1 2">
    <name type="scientific">Thalassotalea piscium</name>
    <dbReference type="NCBI Taxonomy" id="1230533"/>
    <lineage>
        <taxon>Bacteria</taxon>
        <taxon>Pseudomonadati</taxon>
        <taxon>Pseudomonadota</taxon>
        <taxon>Gammaproteobacteria</taxon>
        <taxon>Alteromonadales</taxon>
        <taxon>Colwelliaceae</taxon>
        <taxon>Thalassotalea</taxon>
    </lineage>
</organism>
<dbReference type="EMBL" id="JACHHU010000002">
    <property type="protein sequence ID" value="MBB6542092.1"/>
    <property type="molecule type" value="Genomic_DNA"/>
</dbReference>
<sequence>MDEHGHYTLSVQDNLILSRFFGAWNVEQIITYTNHVKEVAKAIASKPWARVVDLSDWEGGGVEVVQPLLLLQQWAEDNNCRQVVFISPPLIPKYMLEKYGDPYHDYKICNSVEEAISYLKSVL</sequence>
<evidence type="ECO:0000313" key="1">
    <source>
        <dbReference type="EMBL" id="MBB6542092.1"/>
    </source>
</evidence>
<proteinExistence type="predicted"/>